<name>D8QDJ8_SCHCM</name>
<dbReference type="PANTHER" id="PTHR23157:SF25">
    <property type="entry name" value="GRIP AND COILED-COIL DOMAIN-CONTAINING PROTEIN 1"/>
    <property type="match status" value="1"/>
</dbReference>
<proteinExistence type="predicted"/>
<comment type="subcellular location">
    <subcellularLocation>
        <location evidence="1">Endomembrane system</location>
        <topology evidence="1">Peripheral membrane protein</topology>
    </subcellularLocation>
</comment>
<dbReference type="VEuPathDB" id="FungiDB:SCHCODRAFT_02680494"/>
<evidence type="ECO:0000313" key="3">
    <source>
        <dbReference type="EMBL" id="EFI93692.1"/>
    </source>
</evidence>
<dbReference type="HOGENOM" id="CLU_027203_1_0_1"/>
<evidence type="ECO:0000256" key="1">
    <source>
        <dbReference type="ARBA" id="ARBA00004184"/>
    </source>
</evidence>
<evidence type="ECO:0000256" key="2">
    <source>
        <dbReference type="SAM" id="MobiDB-lite"/>
    </source>
</evidence>
<dbReference type="Proteomes" id="UP000007431">
    <property type="component" value="Unassembled WGS sequence"/>
</dbReference>
<dbReference type="GeneID" id="9590394"/>
<dbReference type="RefSeq" id="XP_003028595.1">
    <property type="nucleotide sequence ID" value="XM_003028549.1"/>
</dbReference>
<feature type="region of interest" description="Disordered" evidence="2">
    <location>
        <begin position="142"/>
        <end position="190"/>
    </location>
</feature>
<accession>D8QDJ8</accession>
<keyword evidence="4" id="KW-1185">Reference proteome</keyword>
<evidence type="ECO:0000313" key="4">
    <source>
        <dbReference type="Proteomes" id="UP000007431"/>
    </source>
</evidence>
<dbReference type="eggNOG" id="ENOG502S5H1">
    <property type="taxonomic scope" value="Eukaryota"/>
</dbReference>
<dbReference type="EMBL" id="GL377310">
    <property type="protein sequence ID" value="EFI93692.1"/>
    <property type="molecule type" value="Genomic_DNA"/>
</dbReference>
<feature type="compositionally biased region" description="Basic and acidic residues" evidence="2">
    <location>
        <begin position="289"/>
        <end position="320"/>
    </location>
</feature>
<reference evidence="3 4" key="1">
    <citation type="journal article" date="2010" name="Nat. Biotechnol.">
        <title>Genome sequence of the model mushroom Schizophyllum commune.</title>
        <authorList>
            <person name="Ohm R.A."/>
            <person name="de Jong J.F."/>
            <person name="Lugones L.G."/>
            <person name="Aerts A."/>
            <person name="Kothe E."/>
            <person name="Stajich J.E."/>
            <person name="de Vries R.P."/>
            <person name="Record E."/>
            <person name="Levasseur A."/>
            <person name="Baker S.E."/>
            <person name="Bartholomew K.A."/>
            <person name="Coutinho P.M."/>
            <person name="Erdmann S."/>
            <person name="Fowler T.J."/>
            <person name="Gathman A.C."/>
            <person name="Lombard V."/>
            <person name="Henrissat B."/>
            <person name="Knabe N."/>
            <person name="Kuees U."/>
            <person name="Lilly W.W."/>
            <person name="Lindquist E."/>
            <person name="Lucas S."/>
            <person name="Magnuson J.K."/>
            <person name="Piumi F."/>
            <person name="Raudaskoski M."/>
            <person name="Salamov A."/>
            <person name="Schmutz J."/>
            <person name="Schwarze F.W.M.R."/>
            <person name="vanKuyk P.A."/>
            <person name="Horton J.S."/>
            <person name="Grigoriev I.V."/>
            <person name="Woesten H.A.B."/>
        </authorList>
    </citation>
    <scope>NUCLEOTIDE SEQUENCE [LARGE SCALE GENOMIC DNA]</scope>
    <source>
        <strain evidence="4">H4-8 / FGSC 9210</strain>
    </source>
</reference>
<dbReference type="InterPro" id="IPR051952">
    <property type="entry name" value="Golgi-autophagy_related"/>
</dbReference>
<feature type="compositionally biased region" description="Low complexity" evidence="2">
    <location>
        <begin position="154"/>
        <end position="177"/>
    </location>
</feature>
<dbReference type="PANTHER" id="PTHR23157">
    <property type="entry name" value="GRIP AND COILED-COIL DOMAIN-CONTAINING PROTEIN 1"/>
    <property type="match status" value="1"/>
</dbReference>
<gene>
    <name evidence="3" type="ORF">SCHCODRAFT_236953</name>
</gene>
<dbReference type="OMA" id="HSIRPWI"/>
<dbReference type="AlphaFoldDB" id="D8QDJ8"/>
<organism evidence="4">
    <name type="scientific">Schizophyllum commune (strain H4-8 / FGSC 9210)</name>
    <name type="common">Split gill fungus</name>
    <dbReference type="NCBI Taxonomy" id="578458"/>
    <lineage>
        <taxon>Eukaryota</taxon>
        <taxon>Fungi</taxon>
        <taxon>Dikarya</taxon>
        <taxon>Basidiomycota</taxon>
        <taxon>Agaricomycotina</taxon>
        <taxon>Agaricomycetes</taxon>
        <taxon>Agaricomycetidae</taxon>
        <taxon>Agaricales</taxon>
        <taxon>Schizophyllaceae</taxon>
        <taxon>Schizophyllum</taxon>
    </lineage>
</organism>
<feature type="region of interest" description="Disordered" evidence="2">
    <location>
        <begin position="396"/>
        <end position="433"/>
    </location>
</feature>
<feature type="compositionally biased region" description="Pro residues" evidence="2">
    <location>
        <begin position="399"/>
        <end position="413"/>
    </location>
</feature>
<dbReference type="OrthoDB" id="2596255at2759"/>
<dbReference type="InParanoid" id="D8QDJ8"/>
<dbReference type="GO" id="GO:0005794">
    <property type="term" value="C:Golgi apparatus"/>
    <property type="evidence" value="ECO:0007669"/>
    <property type="project" value="TreeGrafter"/>
</dbReference>
<sequence>MSGTGDSQQEWHAIRPWAPPLSLSVREISSVSATFILSSSLHDVDDHLALEAEAHDGDAEAGNAPSTSAIISDVLAKGLSVNVNEAPWQRVLIRIDDKVDEAVIIIYGLMPGRQYDIDLGLVQGSESNVIRRQVITEDFEFPKVDEATIEDDGSSSSSDQGAPSTPSSSSVSAGRPAVANGSPPSSVASSFTMEDRLAQVEQTLSALMSEKETLTQALKSARRDAQKTDAALRSEIDALKRASEKNSVAEQRARQRVLALQESVKRANAAREELEEEAAALEESLPGLERTRSEREAKHRELKRSADQARKARERSEEKARKKTAAMESELAALDTRAERLQAKRTKLEGTVLPDLEEQLRELERELQRAEMEELYGGELDEPLDTDVTEFGEVFANPLFPPRQPPTRAPSYPPLGGSDTPPSASPLPPPLTSQWRQRWKKRGAIAQYDTAIRTFAIIWLELEFAYTDDRSEYNNTADEEFGIDAVECCATF</sequence>
<dbReference type="KEGG" id="scm:SCHCO_02680494"/>
<protein>
    <submittedName>
        <fullName evidence="3">Uncharacterized protein</fullName>
    </submittedName>
</protein>
<feature type="region of interest" description="Disordered" evidence="2">
    <location>
        <begin position="275"/>
        <end position="329"/>
    </location>
</feature>